<keyword evidence="4" id="KW-1185">Reference proteome</keyword>
<feature type="compositionally biased region" description="Low complexity" evidence="1">
    <location>
        <begin position="97"/>
        <end position="106"/>
    </location>
</feature>
<evidence type="ECO:0000313" key="4">
    <source>
        <dbReference type="Proteomes" id="UP001157109"/>
    </source>
</evidence>
<feature type="region of interest" description="Disordered" evidence="1">
    <location>
        <begin position="94"/>
        <end position="116"/>
    </location>
</feature>
<organism evidence="3 4">
    <name type="scientific">Arsenicicoccus piscis</name>
    <dbReference type="NCBI Taxonomy" id="673954"/>
    <lineage>
        <taxon>Bacteria</taxon>
        <taxon>Bacillati</taxon>
        <taxon>Actinomycetota</taxon>
        <taxon>Actinomycetes</taxon>
        <taxon>Micrococcales</taxon>
        <taxon>Intrasporangiaceae</taxon>
        <taxon>Arsenicicoccus</taxon>
    </lineage>
</organism>
<protein>
    <submittedName>
        <fullName evidence="3">Uncharacterized protein</fullName>
    </submittedName>
</protein>
<dbReference type="EMBL" id="BSUJ01000001">
    <property type="protein sequence ID" value="GMA18709.1"/>
    <property type="molecule type" value="Genomic_DNA"/>
</dbReference>
<dbReference type="RefSeq" id="WP_348520255.1">
    <property type="nucleotide sequence ID" value="NZ_BSUJ01000001.1"/>
</dbReference>
<proteinExistence type="predicted"/>
<dbReference type="Proteomes" id="UP001157109">
    <property type="component" value="Unassembled WGS sequence"/>
</dbReference>
<evidence type="ECO:0000313" key="3">
    <source>
        <dbReference type="EMBL" id="GMA18709.1"/>
    </source>
</evidence>
<keyword evidence="2" id="KW-1133">Transmembrane helix</keyword>
<sequence>MSARGPWPLRDRPVVVWLLAAFLVSLVHRFLPESRWLMVHLVLLGAVTHSIVVWSTHFAEALLKPGPEAFPASASRVSCCWSTSAPWWCCSPCRSGSGTRPRSAAPSSPPEPSGTG</sequence>
<evidence type="ECO:0000256" key="2">
    <source>
        <dbReference type="SAM" id="Phobius"/>
    </source>
</evidence>
<comment type="caution">
    <text evidence="3">The sequence shown here is derived from an EMBL/GenBank/DDBJ whole genome shotgun (WGS) entry which is preliminary data.</text>
</comment>
<name>A0ABQ6HMJ8_9MICO</name>
<reference evidence="4" key="1">
    <citation type="journal article" date="2019" name="Int. J. Syst. Evol. Microbiol.">
        <title>The Global Catalogue of Microorganisms (GCM) 10K type strain sequencing project: providing services to taxonomists for standard genome sequencing and annotation.</title>
        <authorList>
            <consortium name="The Broad Institute Genomics Platform"/>
            <consortium name="The Broad Institute Genome Sequencing Center for Infectious Disease"/>
            <person name="Wu L."/>
            <person name="Ma J."/>
        </authorList>
    </citation>
    <scope>NUCLEOTIDE SEQUENCE [LARGE SCALE GENOMIC DNA]</scope>
    <source>
        <strain evidence="4">NBRC 105830</strain>
    </source>
</reference>
<accession>A0ABQ6HMJ8</accession>
<feature type="transmembrane region" description="Helical" evidence="2">
    <location>
        <begin position="12"/>
        <end position="31"/>
    </location>
</feature>
<feature type="transmembrane region" description="Helical" evidence="2">
    <location>
        <begin position="37"/>
        <end position="54"/>
    </location>
</feature>
<evidence type="ECO:0000256" key="1">
    <source>
        <dbReference type="SAM" id="MobiDB-lite"/>
    </source>
</evidence>
<keyword evidence="2" id="KW-0472">Membrane</keyword>
<feature type="compositionally biased region" description="Pro residues" evidence="1">
    <location>
        <begin position="107"/>
        <end position="116"/>
    </location>
</feature>
<keyword evidence="2" id="KW-0812">Transmembrane</keyword>
<gene>
    <name evidence="3" type="ORF">GCM10025862_07300</name>
</gene>